<protein>
    <recommendedName>
        <fullName evidence="1">RNase H type-1 domain-containing protein</fullName>
    </recommendedName>
</protein>
<accession>A0AAW2R7A2</accession>
<comment type="caution">
    <text evidence="2">The sequence shown here is derived from an EMBL/GenBank/DDBJ whole genome shotgun (WGS) entry which is preliminary data.</text>
</comment>
<gene>
    <name evidence="2" type="ORF">Scaly_0688900</name>
</gene>
<reference evidence="2" key="1">
    <citation type="submission" date="2020-06" db="EMBL/GenBank/DDBJ databases">
        <authorList>
            <person name="Li T."/>
            <person name="Hu X."/>
            <person name="Zhang T."/>
            <person name="Song X."/>
            <person name="Zhang H."/>
            <person name="Dai N."/>
            <person name="Sheng W."/>
            <person name="Hou X."/>
            <person name="Wei L."/>
        </authorList>
    </citation>
    <scope>NUCLEOTIDE SEQUENCE</scope>
    <source>
        <strain evidence="2">KEN8</strain>
        <tissue evidence="2">Leaf</tissue>
    </source>
</reference>
<dbReference type="InterPro" id="IPR044730">
    <property type="entry name" value="RNase_H-like_dom_plant"/>
</dbReference>
<dbReference type="PANTHER" id="PTHR47074:SF48">
    <property type="entry name" value="POLYNUCLEOTIDYL TRANSFERASE, RIBONUCLEASE H-LIKE SUPERFAMILY PROTEIN"/>
    <property type="match status" value="1"/>
</dbReference>
<dbReference type="CDD" id="cd06222">
    <property type="entry name" value="RNase_H_like"/>
    <property type="match status" value="1"/>
</dbReference>
<name>A0AAW2R7A2_9LAMI</name>
<dbReference type="EMBL" id="JACGWM010000004">
    <property type="protein sequence ID" value="KAL0375713.1"/>
    <property type="molecule type" value="Genomic_DNA"/>
</dbReference>
<dbReference type="PANTHER" id="PTHR47074">
    <property type="entry name" value="BNAC02G40300D PROTEIN"/>
    <property type="match status" value="1"/>
</dbReference>
<evidence type="ECO:0000259" key="1">
    <source>
        <dbReference type="Pfam" id="PF13456"/>
    </source>
</evidence>
<dbReference type="InterPro" id="IPR012337">
    <property type="entry name" value="RNaseH-like_sf"/>
</dbReference>
<dbReference type="InterPro" id="IPR052929">
    <property type="entry name" value="RNase_H-like_EbsB-rel"/>
</dbReference>
<sequence>MLRAPTDLRVSELIDHNRKEWKIELIVELFHPLDSSLILATPIGQYDTEDRLIWHSDSKGKFTVKSAHHLALELSKIEGESLDHLLINCSFARQVWALSYLPWKIISRSYSCLDDWMRSVCSGLSANESDRFLVICWTIWKSRNKLMMEGKTQRALEVILSADRFLFEFKELNTQMAPSTSPQRTEQMWLPPPCEFVKINFDGATFNFQTAMGVGIVARNSEGECLAWRTRCVNHTDDAALAEALAAHEAMRLAIQEGWQSVILEGDCKNIISRLNSNDPDDSVIGPIIDDTRYLKEAIERCRVDFIPRECNSLAHSLARKALDNLDGRNSLPPDLL</sequence>
<dbReference type="AlphaFoldDB" id="A0AAW2R7A2"/>
<dbReference type="SUPFAM" id="SSF53098">
    <property type="entry name" value="Ribonuclease H-like"/>
    <property type="match status" value="1"/>
</dbReference>
<organism evidence="2">
    <name type="scientific">Sesamum calycinum</name>
    <dbReference type="NCBI Taxonomy" id="2727403"/>
    <lineage>
        <taxon>Eukaryota</taxon>
        <taxon>Viridiplantae</taxon>
        <taxon>Streptophyta</taxon>
        <taxon>Embryophyta</taxon>
        <taxon>Tracheophyta</taxon>
        <taxon>Spermatophyta</taxon>
        <taxon>Magnoliopsida</taxon>
        <taxon>eudicotyledons</taxon>
        <taxon>Gunneridae</taxon>
        <taxon>Pentapetalae</taxon>
        <taxon>asterids</taxon>
        <taxon>lamiids</taxon>
        <taxon>Lamiales</taxon>
        <taxon>Pedaliaceae</taxon>
        <taxon>Sesamum</taxon>
    </lineage>
</organism>
<dbReference type="GO" id="GO:0004523">
    <property type="term" value="F:RNA-DNA hybrid ribonuclease activity"/>
    <property type="evidence" value="ECO:0007669"/>
    <property type="project" value="InterPro"/>
</dbReference>
<proteinExistence type="predicted"/>
<dbReference type="Pfam" id="PF13456">
    <property type="entry name" value="RVT_3"/>
    <property type="match status" value="1"/>
</dbReference>
<evidence type="ECO:0000313" key="2">
    <source>
        <dbReference type="EMBL" id="KAL0375713.1"/>
    </source>
</evidence>
<dbReference type="InterPro" id="IPR036397">
    <property type="entry name" value="RNaseH_sf"/>
</dbReference>
<feature type="domain" description="RNase H type-1" evidence="1">
    <location>
        <begin position="200"/>
        <end position="322"/>
    </location>
</feature>
<dbReference type="GO" id="GO:0003676">
    <property type="term" value="F:nucleic acid binding"/>
    <property type="evidence" value="ECO:0007669"/>
    <property type="project" value="InterPro"/>
</dbReference>
<dbReference type="InterPro" id="IPR002156">
    <property type="entry name" value="RNaseH_domain"/>
</dbReference>
<dbReference type="Gene3D" id="3.30.420.10">
    <property type="entry name" value="Ribonuclease H-like superfamily/Ribonuclease H"/>
    <property type="match status" value="1"/>
</dbReference>
<reference evidence="2" key="2">
    <citation type="journal article" date="2024" name="Plant">
        <title>Genomic evolution and insights into agronomic trait innovations of Sesamum species.</title>
        <authorList>
            <person name="Miao H."/>
            <person name="Wang L."/>
            <person name="Qu L."/>
            <person name="Liu H."/>
            <person name="Sun Y."/>
            <person name="Le M."/>
            <person name="Wang Q."/>
            <person name="Wei S."/>
            <person name="Zheng Y."/>
            <person name="Lin W."/>
            <person name="Duan Y."/>
            <person name="Cao H."/>
            <person name="Xiong S."/>
            <person name="Wang X."/>
            <person name="Wei L."/>
            <person name="Li C."/>
            <person name="Ma Q."/>
            <person name="Ju M."/>
            <person name="Zhao R."/>
            <person name="Li G."/>
            <person name="Mu C."/>
            <person name="Tian Q."/>
            <person name="Mei H."/>
            <person name="Zhang T."/>
            <person name="Gao T."/>
            <person name="Zhang H."/>
        </authorList>
    </citation>
    <scope>NUCLEOTIDE SEQUENCE</scope>
    <source>
        <strain evidence="2">KEN8</strain>
    </source>
</reference>